<evidence type="ECO:0000256" key="7">
    <source>
        <dbReference type="ARBA" id="ARBA00022737"/>
    </source>
</evidence>
<dbReference type="Gene3D" id="2.60.120.230">
    <property type="match status" value="1"/>
</dbReference>
<feature type="domain" description="Copper type II ascorbate-dependent monooxygenase N-terminal" evidence="22">
    <location>
        <begin position="38"/>
        <end position="138"/>
    </location>
</feature>
<organism evidence="24 25">
    <name type="scientific">Ditylenchus destructor</name>
    <dbReference type="NCBI Taxonomy" id="166010"/>
    <lineage>
        <taxon>Eukaryota</taxon>
        <taxon>Metazoa</taxon>
        <taxon>Ecdysozoa</taxon>
        <taxon>Nematoda</taxon>
        <taxon>Chromadorea</taxon>
        <taxon>Rhabditida</taxon>
        <taxon>Tylenchina</taxon>
        <taxon>Tylenchomorpha</taxon>
        <taxon>Sphaerularioidea</taxon>
        <taxon>Anguinidae</taxon>
        <taxon>Anguininae</taxon>
        <taxon>Ditylenchus</taxon>
    </lineage>
</organism>
<dbReference type="InterPro" id="IPR024548">
    <property type="entry name" value="Cu2_monoox_C"/>
</dbReference>
<evidence type="ECO:0000256" key="5">
    <source>
        <dbReference type="ARBA" id="ARBA00022723"/>
    </source>
</evidence>
<dbReference type="SUPFAM" id="SSF49742">
    <property type="entry name" value="PHM/PNGase F"/>
    <property type="match status" value="2"/>
</dbReference>
<keyword evidence="10" id="KW-0503">Monooxygenase</keyword>
<proteinExistence type="inferred from homology"/>
<evidence type="ECO:0000256" key="10">
    <source>
        <dbReference type="ARBA" id="ARBA00023033"/>
    </source>
</evidence>
<feature type="binding site" evidence="16">
    <location>
        <position position="202"/>
    </location>
    <ligand>
        <name>Cu(2+)</name>
        <dbReference type="ChEBI" id="CHEBI:29036"/>
        <label>1</label>
        <note>catalytic</note>
    </ligand>
</feature>
<evidence type="ECO:0000256" key="16">
    <source>
        <dbReference type="PIRSR" id="PIRSR600720-2"/>
    </source>
</evidence>
<dbReference type="PANTHER" id="PTHR10680:SF14">
    <property type="entry name" value="PEPTIDYL-GLYCINE ALPHA-AMIDATING MONOOXYGENASE"/>
    <property type="match status" value="1"/>
</dbReference>
<comment type="catalytic activity">
    <reaction evidence="15">
        <text>a [peptide]-C-terminal glycine + 2 L-ascorbate + O2 = a [peptide]-C-terminal (2S)-2-hydroxyglycine + 2 monodehydro-L-ascorbate radical + H2O</text>
        <dbReference type="Rhea" id="RHEA:21452"/>
        <dbReference type="Rhea" id="RHEA-COMP:13486"/>
        <dbReference type="Rhea" id="RHEA-COMP:15321"/>
        <dbReference type="ChEBI" id="CHEBI:15377"/>
        <dbReference type="ChEBI" id="CHEBI:15379"/>
        <dbReference type="ChEBI" id="CHEBI:38290"/>
        <dbReference type="ChEBI" id="CHEBI:59513"/>
        <dbReference type="ChEBI" id="CHEBI:137000"/>
        <dbReference type="ChEBI" id="CHEBI:142768"/>
        <dbReference type="EC" id="1.14.17.3"/>
    </reaction>
</comment>
<dbReference type="InterPro" id="IPR014783">
    <property type="entry name" value="Cu2_ascorb_mOase_CS-2"/>
</dbReference>
<comment type="caution">
    <text evidence="24">The sequence shown here is derived from an EMBL/GenBank/DDBJ whole genome shotgun (WGS) entry which is preliminary data.</text>
</comment>
<dbReference type="Pfam" id="PF01082">
    <property type="entry name" value="Cu2_monooxygen"/>
    <property type="match status" value="1"/>
</dbReference>
<feature type="repeat" description="NHL" evidence="18">
    <location>
        <begin position="517"/>
        <end position="548"/>
    </location>
</feature>
<keyword evidence="20" id="KW-1133">Transmembrane helix</keyword>
<evidence type="ECO:0000256" key="14">
    <source>
        <dbReference type="ARBA" id="ARBA00023268"/>
    </source>
</evidence>
<evidence type="ECO:0000256" key="19">
    <source>
        <dbReference type="SAM" id="MobiDB-lite"/>
    </source>
</evidence>
<keyword evidence="9 16" id="KW-0186">Copper</keyword>
<dbReference type="InterPro" id="IPR008977">
    <property type="entry name" value="PHM/PNGase_F_dom_sf"/>
</dbReference>
<feature type="signal peptide" evidence="21">
    <location>
        <begin position="1"/>
        <end position="16"/>
    </location>
</feature>
<evidence type="ECO:0000256" key="6">
    <source>
        <dbReference type="ARBA" id="ARBA00022729"/>
    </source>
</evidence>
<evidence type="ECO:0000259" key="22">
    <source>
        <dbReference type="Pfam" id="PF01082"/>
    </source>
</evidence>
<dbReference type="InterPro" id="IPR014784">
    <property type="entry name" value="Cu2_ascorb_mOase-like_C"/>
</dbReference>
<keyword evidence="13" id="KW-0456">Lyase</keyword>
<feature type="compositionally biased region" description="Acidic residues" evidence="19">
    <location>
        <begin position="748"/>
        <end position="760"/>
    </location>
</feature>
<keyword evidence="8" id="KW-0560">Oxidoreductase</keyword>
<keyword evidence="7" id="KW-0677">Repeat</keyword>
<keyword evidence="20" id="KW-0472">Membrane</keyword>
<dbReference type="GO" id="GO:0005576">
    <property type="term" value="C:extracellular region"/>
    <property type="evidence" value="ECO:0007669"/>
    <property type="project" value="TreeGrafter"/>
</dbReference>
<dbReference type="InterPro" id="IPR000323">
    <property type="entry name" value="Cu2_ascorb_mOase_N"/>
</dbReference>
<keyword evidence="12" id="KW-0325">Glycoprotein</keyword>
<evidence type="ECO:0000256" key="1">
    <source>
        <dbReference type="ARBA" id="ARBA00000686"/>
    </source>
</evidence>
<keyword evidence="5 16" id="KW-0479">Metal-binding</keyword>
<dbReference type="PANTHER" id="PTHR10680">
    <property type="entry name" value="PEPTIDYL-GLYCINE ALPHA-AMIDATING MONOOXYGENASE"/>
    <property type="match status" value="1"/>
</dbReference>
<evidence type="ECO:0000256" key="3">
    <source>
        <dbReference type="ARBA" id="ARBA00006026"/>
    </source>
</evidence>
<dbReference type="PROSITE" id="PS51125">
    <property type="entry name" value="NHL"/>
    <property type="match status" value="2"/>
</dbReference>
<dbReference type="PRINTS" id="PR00790">
    <property type="entry name" value="PAMONOXGNASE"/>
</dbReference>
<feature type="chain" id="PRO_5042117555" evidence="21">
    <location>
        <begin position="17"/>
        <end position="772"/>
    </location>
</feature>
<dbReference type="InterPro" id="IPR011042">
    <property type="entry name" value="6-blade_b-propeller_TolB-like"/>
</dbReference>
<feature type="disulfide bond" evidence="17">
    <location>
        <begin position="76"/>
        <end position="92"/>
    </location>
</feature>
<comment type="cofactor">
    <cofactor evidence="16">
        <name>Cu(2+)</name>
        <dbReference type="ChEBI" id="CHEBI:29036"/>
    </cofactor>
    <text evidence="16">Binds 2 Cu(2+) ions per subunit.</text>
</comment>
<evidence type="ECO:0000256" key="11">
    <source>
        <dbReference type="ARBA" id="ARBA00023157"/>
    </source>
</evidence>
<evidence type="ECO:0000256" key="17">
    <source>
        <dbReference type="PIRSR" id="PIRSR600720-3"/>
    </source>
</evidence>
<evidence type="ECO:0000259" key="23">
    <source>
        <dbReference type="Pfam" id="PF03712"/>
    </source>
</evidence>
<keyword evidence="14" id="KW-0511">Multifunctional enzyme</keyword>
<feature type="binding site" evidence="16">
    <location>
        <position position="69"/>
    </location>
    <ligand>
        <name>Cu(2+)</name>
        <dbReference type="ChEBI" id="CHEBI:29036"/>
        <label>1</label>
        <note>catalytic</note>
    </ligand>
</feature>
<dbReference type="SUPFAM" id="SSF101898">
    <property type="entry name" value="NHL repeat"/>
    <property type="match status" value="1"/>
</dbReference>
<dbReference type="AlphaFoldDB" id="A0AAD4N807"/>
<name>A0AAD4N807_9BILA</name>
<evidence type="ECO:0000256" key="4">
    <source>
        <dbReference type="ARBA" id="ARBA00010263"/>
    </source>
</evidence>
<keyword evidence="25" id="KW-1185">Reference proteome</keyword>
<feature type="repeat" description="NHL" evidence="18">
    <location>
        <begin position="451"/>
        <end position="491"/>
    </location>
</feature>
<evidence type="ECO:0000256" key="20">
    <source>
        <dbReference type="SAM" id="Phobius"/>
    </source>
</evidence>
<keyword evidence="20" id="KW-0812">Transmembrane</keyword>
<dbReference type="Gene3D" id="2.60.120.310">
    <property type="entry name" value="Copper type II, ascorbate-dependent monooxygenase, N-terminal domain"/>
    <property type="match status" value="1"/>
</dbReference>
<feature type="compositionally biased region" description="Basic and acidic residues" evidence="19">
    <location>
        <begin position="730"/>
        <end position="739"/>
    </location>
</feature>
<feature type="binding site" evidence="16">
    <location>
        <position position="204"/>
    </location>
    <ligand>
        <name>Cu(2+)</name>
        <dbReference type="ChEBI" id="CHEBI:29036"/>
        <label>1</label>
        <note>catalytic</note>
    </ligand>
</feature>
<evidence type="ECO:0000256" key="8">
    <source>
        <dbReference type="ARBA" id="ARBA00023002"/>
    </source>
</evidence>
<evidence type="ECO:0000313" key="24">
    <source>
        <dbReference type="EMBL" id="KAI1718126.1"/>
    </source>
</evidence>
<dbReference type="PROSITE" id="PS00085">
    <property type="entry name" value="CU2_MONOOXYGENASE_2"/>
    <property type="match status" value="1"/>
</dbReference>
<dbReference type="InterPro" id="IPR001258">
    <property type="entry name" value="NHL_repeat"/>
</dbReference>
<dbReference type="EMBL" id="JAKKPZ010000008">
    <property type="protein sequence ID" value="KAI1718126.1"/>
    <property type="molecule type" value="Genomic_DNA"/>
</dbReference>
<reference evidence="24" key="1">
    <citation type="submission" date="2022-01" db="EMBL/GenBank/DDBJ databases">
        <title>Genome Sequence Resource for Two Populations of Ditylenchus destructor, the Migratory Endoparasitic Phytonematode.</title>
        <authorList>
            <person name="Zhang H."/>
            <person name="Lin R."/>
            <person name="Xie B."/>
        </authorList>
    </citation>
    <scope>NUCLEOTIDE SEQUENCE</scope>
    <source>
        <strain evidence="24">BazhouSP</strain>
    </source>
</reference>
<protein>
    <submittedName>
        <fullName evidence="24">NHL repeat domain-containing protein</fullName>
    </submittedName>
</protein>
<dbReference type="InterPro" id="IPR036939">
    <property type="entry name" value="Cu2_ascorb_mOase_N_sf"/>
</dbReference>
<evidence type="ECO:0000256" key="21">
    <source>
        <dbReference type="SAM" id="SignalP"/>
    </source>
</evidence>
<dbReference type="GO" id="GO:0016020">
    <property type="term" value="C:membrane"/>
    <property type="evidence" value="ECO:0007669"/>
    <property type="project" value="InterPro"/>
</dbReference>
<evidence type="ECO:0000256" key="9">
    <source>
        <dbReference type="ARBA" id="ARBA00023008"/>
    </source>
</evidence>
<evidence type="ECO:0000313" key="25">
    <source>
        <dbReference type="Proteomes" id="UP001201812"/>
    </source>
</evidence>
<dbReference type="GO" id="GO:0005507">
    <property type="term" value="F:copper ion binding"/>
    <property type="evidence" value="ECO:0007669"/>
    <property type="project" value="InterPro"/>
</dbReference>
<comment type="similarity">
    <text evidence="4">In the N-terminal section; belongs to the copper type II ascorbate-dependent monooxygenase family.</text>
</comment>
<feature type="binding site" evidence="16">
    <location>
        <position position="70"/>
    </location>
    <ligand>
        <name>Cu(2+)</name>
        <dbReference type="ChEBI" id="CHEBI:29036"/>
        <label>1</label>
        <note>catalytic</note>
    </ligand>
</feature>
<feature type="region of interest" description="Disordered" evidence="19">
    <location>
        <begin position="730"/>
        <end position="772"/>
    </location>
</feature>
<dbReference type="Pfam" id="PF03712">
    <property type="entry name" value="Cu2_monoox_C"/>
    <property type="match status" value="1"/>
</dbReference>
<feature type="domain" description="Copper type II ascorbate-dependent monooxygenase C-terminal" evidence="23">
    <location>
        <begin position="162"/>
        <end position="273"/>
    </location>
</feature>
<evidence type="ECO:0000256" key="2">
    <source>
        <dbReference type="ARBA" id="ARBA00001947"/>
    </source>
</evidence>
<feature type="transmembrane region" description="Helical" evidence="20">
    <location>
        <begin position="697"/>
        <end position="718"/>
    </location>
</feature>
<evidence type="ECO:0000256" key="15">
    <source>
        <dbReference type="ARBA" id="ARBA00048431"/>
    </source>
</evidence>
<evidence type="ECO:0000256" key="12">
    <source>
        <dbReference type="ARBA" id="ARBA00023180"/>
    </source>
</evidence>
<evidence type="ECO:0000256" key="13">
    <source>
        <dbReference type="ARBA" id="ARBA00023239"/>
    </source>
</evidence>
<accession>A0AAD4N807</accession>
<sequence length="772" mass="86077">MILLFSLLLQFVLIQCSSVRRVTNQLKQQHLQIQGYSPTQNDDYVAISMKAEPGYIVKFEPFASADRVHHMLLYGCSQPAYDRDFWRGGATCGSSTHILYAWARNAPPLTLPEGVAFPIGNEDDPVQYLVLQIHYARPFDGKVRDFSGVTLHLSESRPRYVAAVYLFVTGQPIPPHQPAFLNNMSCSYNSDTELHPFAFRTHTHAMGRVVSAYVKKAPDGKWSQIGKRNPQWPQLFQPSESGLVIKKGDFMAATSMGVDEMCNFYMMFYRDVNSPDPFPYGAGCAMNENPDLVNKEYPVEGTTLLPSHPEWEHMAHQSGKPFGVVEKARITEIGGERLGQVSGLAFDNAGNVVIFHRGRRTWGYATFTADNVLQDKTPIDTSAVLVGIRDHDGTLKLQAKYGKSLFYMPHSIFVDDSNYYYTTDVGSHQVIKWEIRKGELQPVWELGEKFVPGSDQTHFCKPAGVAVSRSDGSVYVADGYCNNRIMKFTKDGRYVTEWGKGSTYGREGAVNMGLGYFSLPHDVSLDEKTGHIYVADRENGRVQAFNSQGDPVFEIKNPRLYQNVYSVHYCDEHGLFFIPGSTMAQTSDTENHEINVYSVPIGSNNKIQYSFRPKSDAFHRPHILRAKGNSVFVGEIDEAGGVLWHLEIQAEQSASMDHGSPVAGATAAFGSGMAHLTNFANQLMSDSNTTMAKENPWTGLLVVALMISGAYLLCYCVYTKCCCCCGRKKSPQDDIDRKGFQPLKTVEADESSDDESDDEFKDTKKLNPASDP</sequence>
<dbReference type="GO" id="GO:0004598">
    <property type="term" value="F:peptidylamidoglycolate lyase activity"/>
    <property type="evidence" value="ECO:0007669"/>
    <property type="project" value="UniProtKB-EC"/>
</dbReference>
<dbReference type="GO" id="GO:0006518">
    <property type="term" value="P:peptide metabolic process"/>
    <property type="evidence" value="ECO:0007669"/>
    <property type="project" value="InterPro"/>
</dbReference>
<gene>
    <name evidence="24" type="ORF">DdX_06540</name>
</gene>
<dbReference type="Gene3D" id="2.120.10.30">
    <property type="entry name" value="TolB, C-terminal domain"/>
    <property type="match status" value="1"/>
</dbReference>
<evidence type="ECO:0000256" key="18">
    <source>
        <dbReference type="PROSITE-ProRule" id="PRU00504"/>
    </source>
</evidence>
<dbReference type="Pfam" id="PF01436">
    <property type="entry name" value="NHL"/>
    <property type="match status" value="2"/>
</dbReference>
<comment type="similarity">
    <text evidence="3">In the C-terminal section; belongs to the peptidyl-alpha-hydroxyglycine alpha-amidating lyase family.</text>
</comment>
<keyword evidence="6 21" id="KW-0732">Signal</keyword>
<comment type="catalytic activity">
    <reaction evidence="1">
        <text>a [peptide]-C-terminal (2S)-2-hydroxyglycine = a [peptide]-C-terminal amide + glyoxylate</text>
        <dbReference type="Rhea" id="RHEA:20924"/>
        <dbReference type="Rhea" id="RHEA-COMP:13485"/>
        <dbReference type="Rhea" id="RHEA-COMP:15321"/>
        <dbReference type="ChEBI" id="CHEBI:36655"/>
        <dbReference type="ChEBI" id="CHEBI:137001"/>
        <dbReference type="ChEBI" id="CHEBI:142768"/>
        <dbReference type="EC" id="4.3.2.5"/>
    </reaction>
</comment>
<dbReference type="InterPro" id="IPR000720">
    <property type="entry name" value="PHM/PAL"/>
</dbReference>
<dbReference type="GO" id="GO:0004504">
    <property type="term" value="F:peptidylglycine monooxygenase activity"/>
    <property type="evidence" value="ECO:0007669"/>
    <property type="project" value="UniProtKB-EC"/>
</dbReference>
<dbReference type="CDD" id="cd14958">
    <property type="entry name" value="NHL_PAL_like"/>
    <property type="match status" value="1"/>
</dbReference>
<dbReference type="Proteomes" id="UP001201812">
    <property type="component" value="Unassembled WGS sequence"/>
</dbReference>
<keyword evidence="11 17" id="KW-1015">Disulfide bond</keyword>
<feature type="binding site" evidence="16">
    <location>
        <position position="134"/>
    </location>
    <ligand>
        <name>Cu(2+)</name>
        <dbReference type="ChEBI" id="CHEBI:29036"/>
        <label>1</label>
        <note>catalytic</note>
    </ligand>
</feature>
<comment type="cofactor">
    <cofactor evidence="2">
        <name>Zn(2+)</name>
        <dbReference type="ChEBI" id="CHEBI:29105"/>
    </cofactor>
</comment>
<feature type="binding site" evidence="16">
    <location>
        <position position="261"/>
    </location>
    <ligand>
        <name>Cu(2+)</name>
        <dbReference type="ChEBI" id="CHEBI:29036"/>
        <label>1</label>
        <note>catalytic</note>
    </ligand>
</feature>